<feature type="transmembrane region" description="Helical" evidence="1">
    <location>
        <begin position="212"/>
        <end position="232"/>
    </location>
</feature>
<evidence type="ECO:0000313" key="3">
    <source>
        <dbReference type="Proteomes" id="UP000231019"/>
    </source>
</evidence>
<keyword evidence="1" id="KW-0812">Transmembrane</keyword>
<comment type="caution">
    <text evidence="2">The sequence shown here is derived from an EMBL/GenBank/DDBJ whole genome shotgun (WGS) entry which is preliminary data.</text>
</comment>
<feature type="transmembrane region" description="Helical" evidence="1">
    <location>
        <begin position="100"/>
        <end position="121"/>
    </location>
</feature>
<reference evidence="2 3" key="1">
    <citation type="submission" date="2017-09" db="EMBL/GenBank/DDBJ databases">
        <title>Depth-based differentiation of microbial function through sediment-hosted aquifers and enrichment of novel symbionts in the deep terrestrial subsurface.</title>
        <authorList>
            <person name="Probst A.J."/>
            <person name="Ladd B."/>
            <person name="Jarett J.K."/>
            <person name="Geller-Mcgrath D.E."/>
            <person name="Sieber C.M."/>
            <person name="Emerson J.B."/>
            <person name="Anantharaman K."/>
            <person name="Thomas B.C."/>
            <person name="Malmstrom R."/>
            <person name="Stieglmeier M."/>
            <person name="Klingl A."/>
            <person name="Woyke T."/>
            <person name="Ryan C.M."/>
            <person name="Banfield J.F."/>
        </authorList>
    </citation>
    <scope>NUCLEOTIDE SEQUENCE [LARGE SCALE GENOMIC DNA]</scope>
    <source>
        <strain evidence="2">CG17_big_fil_post_rev_8_21_14_2_50_48_46</strain>
    </source>
</reference>
<dbReference type="EMBL" id="PFFQ01000020">
    <property type="protein sequence ID" value="PIW17784.1"/>
    <property type="molecule type" value="Genomic_DNA"/>
</dbReference>
<feature type="transmembrane region" description="Helical" evidence="1">
    <location>
        <begin position="310"/>
        <end position="327"/>
    </location>
</feature>
<dbReference type="Proteomes" id="UP000231019">
    <property type="component" value="Unassembled WGS sequence"/>
</dbReference>
<feature type="transmembrane region" description="Helical" evidence="1">
    <location>
        <begin position="16"/>
        <end position="38"/>
    </location>
</feature>
<feature type="transmembrane region" description="Helical" evidence="1">
    <location>
        <begin position="127"/>
        <end position="146"/>
    </location>
</feature>
<evidence type="ECO:0008006" key="4">
    <source>
        <dbReference type="Google" id="ProtNLM"/>
    </source>
</evidence>
<feature type="transmembrane region" description="Helical" evidence="1">
    <location>
        <begin position="175"/>
        <end position="200"/>
    </location>
</feature>
<proteinExistence type="predicted"/>
<evidence type="ECO:0000313" key="2">
    <source>
        <dbReference type="EMBL" id="PIW17784.1"/>
    </source>
</evidence>
<protein>
    <recommendedName>
        <fullName evidence="4">Glycosyltransferase RgtA/B/C/D-like domain-containing protein</fullName>
    </recommendedName>
</protein>
<evidence type="ECO:0000256" key="1">
    <source>
        <dbReference type="SAM" id="Phobius"/>
    </source>
</evidence>
<organism evidence="2 3">
    <name type="scientific">bacterium (Candidatus Blackallbacteria) CG17_big_fil_post_rev_8_21_14_2_50_48_46</name>
    <dbReference type="NCBI Taxonomy" id="2014261"/>
    <lineage>
        <taxon>Bacteria</taxon>
        <taxon>Candidatus Blackallbacteria</taxon>
    </lineage>
</organism>
<dbReference type="AlphaFoldDB" id="A0A2M7G6V3"/>
<keyword evidence="1" id="KW-0472">Membrane</keyword>
<name>A0A2M7G6V3_9BACT</name>
<sequence>MNSFSNLVQRYNLTRVHLLLLGSAAVLSSLLLYLPFLLGDATVLTRFWDGPNYMYVAKTLYQIPVDHPFVPYKTTPAYFACHLPFYPLAIRAFSFMGYPVAMLFTTVLFSVLATLTFYQLVKESGAVASPFWSALISLFLPARWLIYHSVGATEAPFLFLICLSLLLYLRKHYTWAFVVAGLAGITRITGILLGLVYLILLVRERNWLRIPLLALIALPLLATFSFYHFQYGDFLAYFHWNNKLIHARPLDIFLSYAGSGNAHAAEFYLGMYLLYGLGVLLLWQYPLFFWYAAVFYGFNLFVFHEDLSRYLLPIAPFALVIGYDQILRTKAFKFASLGLVILAYIYAWGVLPHNLVADWVYTNLLKVL</sequence>
<feature type="transmembrane region" description="Helical" evidence="1">
    <location>
        <begin position="334"/>
        <end position="351"/>
    </location>
</feature>
<keyword evidence="1" id="KW-1133">Transmembrane helix</keyword>
<feature type="transmembrane region" description="Helical" evidence="1">
    <location>
        <begin position="153"/>
        <end position="169"/>
    </location>
</feature>
<accession>A0A2M7G6V3</accession>
<gene>
    <name evidence="2" type="ORF">COW36_07515</name>
</gene>